<dbReference type="InterPro" id="IPR021099">
    <property type="entry name" value="PORR_domain"/>
</dbReference>
<evidence type="ECO:0000313" key="3">
    <source>
        <dbReference type="EnsemblPlants" id="Zm00001eb217570_P002"/>
    </source>
</evidence>
<keyword evidence="4" id="KW-1185">Reference proteome</keyword>
<dbReference type="AlphaFoldDB" id="A0A804P9C7"/>
<sequence>MMEIRFGRQLYLIPRTLPFMQLNAMSSFSAGHGRRPKKKPYHREPGLDKAMDLQKKPALLLRLRDLILAQKTGSLLVRDLEKEVGFVQKWDFLSLIGRHPNIFHVSGGSASRKPISVTLTEKARKISCEDADARELMEPILVRNLRKLLMMSMDCQIPMEKIELIQFELGLPKNFKSNLIPRYPDFFSIHDVKGLDRLCMEHWDSSLAVTIREKKSFEGFQICSRGIPKDGNVLGPFAFKLKYPAGFRPNWKYLEEVVRWQKMAFPSPYLNVRRVESATPQARKRAIAVLHEILSLTMERRLTSDKLDIFSQ</sequence>
<evidence type="ECO:0000259" key="2">
    <source>
        <dbReference type="Pfam" id="PF11955"/>
    </source>
</evidence>
<dbReference type="PANTHER" id="PTHR31476">
    <property type="entry name" value="PROTEIN WHAT'S THIS FACTOR 1 HOMOLOG, CHLOROPLASTIC"/>
    <property type="match status" value="1"/>
</dbReference>
<dbReference type="EnsemblPlants" id="Zm00001eb217570_T002">
    <property type="protein sequence ID" value="Zm00001eb217570_P002"/>
    <property type="gene ID" value="Zm00001eb217570"/>
</dbReference>
<organism evidence="3 4">
    <name type="scientific">Zea mays</name>
    <name type="common">Maize</name>
    <dbReference type="NCBI Taxonomy" id="4577"/>
    <lineage>
        <taxon>Eukaryota</taxon>
        <taxon>Viridiplantae</taxon>
        <taxon>Streptophyta</taxon>
        <taxon>Embryophyta</taxon>
        <taxon>Tracheophyta</taxon>
        <taxon>Spermatophyta</taxon>
        <taxon>Magnoliopsida</taxon>
        <taxon>Liliopsida</taxon>
        <taxon>Poales</taxon>
        <taxon>Poaceae</taxon>
        <taxon>PACMAD clade</taxon>
        <taxon>Panicoideae</taxon>
        <taxon>Andropogonodae</taxon>
        <taxon>Andropogoneae</taxon>
        <taxon>Tripsacinae</taxon>
        <taxon>Zea</taxon>
    </lineage>
</organism>
<dbReference type="FunCoup" id="A0A804P9C7">
    <property type="interactions" value="1856"/>
</dbReference>
<feature type="region of interest" description="Disordered" evidence="1">
    <location>
        <begin position="28"/>
        <end position="48"/>
    </location>
</feature>
<name>A0A804P9C7_MAIZE</name>
<accession>A0A804P9C7</accession>
<dbReference type="Gramene" id="Zm00001eb217570_T002">
    <property type="protein sequence ID" value="Zm00001eb217570_P002"/>
    <property type="gene ID" value="Zm00001eb217570"/>
</dbReference>
<evidence type="ECO:0000256" key="1">
    <source>
        <dbReference type="SAM" id="MobiDB-lite"/>
    </source>
</evidence>
<dbReference type="Proteomes" id="UP000007305">
    <property type="component" value="Chromosome 5"/>
</dbReference>
<dbReference type="InParanoid" id="A0A804P9C7"/>
<dbReference type="InterPro" id="IPR045040">
    <property type="entry name" value="PORR_fam"/>
</dbReference>
<dbReference type="GO" id="GO:0003723">
    <property type="term" value="F:RNA binding"/>
    <property type="evidence" value="ECO:0007669"/>
    <property type="project" value="InterPro"/>
</dbReference>
<evidence type="ECO:0000313" key="4">
    <source>
        <dbReference type="Proteomes" id="UP000007305"/>
    </source>
</evidence>
<proteinExistence type="predicted"/>
<dbReference type="SMR" id="A0A804P9C7"/>
<feature type="compositionally biased region" description="Basic residues" evidence="1">
    <location>
        <begin position="32"/>
        <end position="41"/>
    </location>
</feature>
<dbReference type="PANTHER" id="PTHR31476:SF11">
    <property type="entry name" value="UBIQUITIN CARBOXYL-TERMINAL HYDROLASE FAMILY PROTEIN"/>
    <property type="match status" value="1"/>
</dbReference>
<reference evidence="4" key="1">
    <citation type="journal article" date="2009" name="Science">
        <title>The B73 maize genome: complexity, diversity, and dynamics.</title>
        <authorList>
            <person name="Schnable P.S."/>
            <person name="Ware D."/>
            <person name="Fulton R.S."/>
            <person name="Stein J.C."/>
            <person name="Wei F."/>
            <person name="Pasternak S."/>
            <person name="Liang C."/>
            <person name="Zhang J."/>
            <person name="Fulton L."/>
            <person name="Graves T.A."/>
            <person name="Minx P."/>
            <person name="Reily A.D."/>
            <person name="Courtney L."/>
            <person name="Kruchowski S.S."/>
            <person name="Tomlinson C."/>
            <person name="Strong C."/>
            <person name="Delehaunty K."/>
            <person name="Fronick C."/>
            <person name="Courtney B."/>
            <person name="Rock S.M."/>
            <person name="Belter E."/>
            <person name="Du F."/>
            <person name="Kim K."/>
            <person name="Abbott R.M."/>
            <person name="Cotton M."/>
            <person name="Levy A."/>
            <person name="Marchetto P."/>
            <person name="Ochoa K."/>
            <person name="Jackson S.M."/>
            <person name="Gillam B."/>
            <person name="Chen W."/>
            <person name="Yan L."/>
            <person name="Higginbotham J."/>
            <person name="Cardenas M."/>
            <person name="Waligorski J."/>
            <person name="Applebaum E."/>
            <person name="Phelps L."/>
            <person name="Falcone J."/>
            <person name="Kanchi K."/>
            <person name="Thane T."/>
            <person name="Scimone A."/>
            <person name="Thane N."/>
            <person name="Henke J."/>
            <person name="Wang T."/>
            <person name="Ruppert J."/>
            <person name="Shah N."/>
            <person name="Rotter K."/>
            <person name="Hodges J."/>
            <person name="Ingenthron E."/>
            <person name="Cordes M."/>
            <person name="Kohlberg S."/>
            <person name="Sgro J."/>
            <person name="Delgado B."/>
            <person name="Mead K."/>
            <person name="Chinwalla A."/>
            <person name="Leonard S."/>
            <person name="Crouse K."/>
            <person name="Collura K."/>
            <person name="Kudrna D."/>
            <person name="Currie J."/>
            <person name="He R."/>
            <person name="Angelova A."/>
            <person name="Rajasekar S."/>
            <person name="Mueller T."/>
            <person name="Lomeli R."/>
            <person name="Scara G."/>
            <person name="Ko A."/>
            <person name="Delaney K."/>
            <person name="Wissotski M."/>
            <person name="Lopez G."/>
            <person name="Campos D."/>
            <person name="Braidotti M."/>
            <person name="Ashley E."/>
            <person name="Golser W."/>
            <person name="Kim H."/>
            <person name="Lee S."/>
            <person name="Lin J."/>
            <person name="Dujmic Z."/>
            <person name="Kim W."/>
            <person name="Talag J."/>
            <person name="Zuccolo A."/>
            <person name="Fan C."/>
            <person name="Sebastian A."/>
            <person name="Kramer M."/>
            <person name="Spiegel L."/>
            <person name="Nascimento L."/>
            <person name="Zutavern T."/>
            <person name="Miller B."/>
            <person name="Ambroise C."/>
            <person name="Muller S."/>
            <person name="Spooner W."/>
            <person name="Narechania A."/>
            <person name="Ren L."/>
            <person name="Wei S."/>
            <person name="Kumari S."/>
            <person name="Faga B."/>
            <person name="Levy M.J."/>
            <person name="McMahan L."/>
            <person name="Van Buren P."/>
            <person name="Vaughn M.W."/>
            <person name="Ying K."/>
            <person name="Yeh C.-T."/>
            <person name="Emrich S.J."/>
            <person name="Jia Y."/>
            <person name="Kalyanaraman A."/>
            <person name="Hsia A.-P."/>
            <person name="Barbazuk W.B."/>
            <person name="Baucom R.S."/>
            <person name="Brutnell T.P."/>
            <person name="Carpita N.C."/>
            <person name="Chaparro C."/>
            <person name="Chia J.-M."/>
            <person name="Deragon J.-M."/>
            <person name="Estill J.C."/>
            <person name="Fu Y."/>
            <person name="Jeddeloh J.A."/>
            <person name="Han Y."/>
            <person name="Lee H."/>
            <person name="Li P."/>
            <person name="Lisch D.R."/>
            <person name="Liu S."/>
            <person name="Liu Z."/>
            <person name="Nagel D.H."/>
            <person name="McCann M.C."/>
            <person name="SanMiguel P."/>
            <person name="Myers A.M."/>
            <person name="Nettleton D."/>
            <person name="Nguyen J."/>
            <person name="Penning B.W."/>
            <person name="Ponnala L."/>
            <person name="Schneider K.L."/>
            <person name="Schwartz D.C."/>
            <person name="Sharma A."/>
            <person name="Soderlund C."/>
            <person name="Springer N.M."/>
            <person name="Sun Q."/>
            <person name="Wang H."/>
            <person name="Waterman M."/>
            <person name="Westerman R."/>
            <person name="Wolfgruber T.K."/>
            <person name="Yang L."/>
            <person name="Yu Y."/>
            <person name="Zhang L."/>
            <person name="Zhou S."/>
            <person name="Zhu Q."/>
            <person name="Bennetzen J.L."/>
            <person name="Dawe R.K."/>
            <person name="Jiang J."/>
            <person name="Jiang N."/>
            <person name="Presting G.G."/>
            <person name="Wessler S.R."/>
            <person name="Aluru S."/>
            <person name="Martienssen R.A."/>
            <person name="Clifton S.W."/>
            <person name="McCombie W.R."/>
            <person name="Wing R.A."/>
            <person name="Wilson R.K."/>
        </authorList>
    </citation>
    <scope>NUCLEOTIDE SEQUENCE [LARGE SCALE GENOMIC DNA]</scope>
    <source>
        <strain evidence="4">cv. B73</strain>
    </source>
</reference>
<reference evidence="3" key="2">
    <citation type="submission" date="2019-07" db="EMBL/GenBank/DDBJ databases">
        <authorList>
            <person name="Seetharam A."/>
            <person name="Woodhouse M."/>
            <person name="Cannon E."/>
        </authorList>
    </citation>
    <scope>NUCLEOTIDE SEQUENCE [LARGE SCALE GENOMIC DNA]</scope>
    <source>
        <strain evidence="3">cv. B73</strain>
    </source>
</reference>
<dbReference type="Pfam" id="PF11955">
    <property type="entry name" value="PORR"/>
    <property type="match status" value="1"/>
</dbReference>
<reference evidence="3" key="3">
    <citation type="submission" date="2021-05" db="UniProtKB">
        <authorList>
            <consortium name="EnsemblPlants"/>
        </authorList>
    </citation>
    <scope>IDENTIFICATION</scope>
    <source>
        <strain evidence="3">cv. B73</strain>
    </source>
</reference>
<protein>
    <recommendedName>
        <fullName evidence="2">PORR domain-containing protein</fullName>
    </recommendedName>
</protein>
<feature type="domain" description="PORR" evidence="2">
    <location>
        <begin position="42"/>
        <end position="311"/>
    </location>
</feature>